<evidence type="ECO:0000313" key="1">
    <source>
        <dbReference type="EMBL" id="PYI34408.1"/>
    </source>
</evidence>
<dbReference type="InterPro" id="IPR007396">
    <property type="entry name" value="TR_PAI2-type"/>
</dbReference>
<dbReference type="AlphaFoldDB" id="A0A2V5ICA3"/>
<evidence type="ECO:0000313" key="2">
    <source>
        <dbReference type="Proteomes" id="UP000248817"/>
    </source>
</evidence>
<name>A0A2V5ICA3_9EURO</name>
<dbReference type="InterPro" id="IPR012349">
    <property type="entry name" value="Split_barrel_FMN-bd"/>
</dbReference>
<evidence type="ECO:0008006" key="3">
    <source>
        <dbReference type="Google" id="ProtNLM"/>
    </source>
</evidence>
<accession>A0A2V5ICA3</accession>
<protein>
    <recommendedName>
        <fullName evidence="3">Transcriptional regulator</fullName>
    </recommendedName>
</protein>
<dbReference type="Pfam" id="PF04299">
    <property type="entry name" value="FMN_bind_2"/>
    <property type="match status" value="1"/>
</dbReference>
<keyword evidence="2" id="KW-1185">Reference proteome</keyword>
<dbReference type="Gene3D" id="2.30.110.10">
    <property type="entry name" value="Electron Transport, Fmn-binding Protein, Chain A"/>
    <property type="match status" value="1"/>
</dbReference>
<organism evidence="1 2">
    <name type="scientific">Aspergillus indologenus CBS 114.80</name>
    <dbReference type="NCBI Taxonomy" id="1450541"/>
    <lineage>
        <taxon>Eukaryota</taxon>
        <taxon>Fungi</taxon>
        <taxon>Dikarya</taxon>
        <taxon>Ascomycota</taxon>
        <taxon>Pezizomycotina</taxon>
        <taxon>Eurotiomycetes</taxon>
        <taxon>Eurotiomycetidae</taxon>
        <taxon>Eurotiales</taxon>
        <taxon>Aspergillaceae</taxon>
        <taxon>Aspergillus</taxon>
        <taxon>Aspergillus subgen. Circumdati</taxon>
    </lineage>
</organism>
<dbReference type="SUPFAM" id="SSF50475">
    <property type="entry name" value="FMN-binding split barrel"/>
    <property type="match status" value="1"/>
</dbReference>
<gene>
    <name evidence="1" type="ORF">BP00DRAFT_65047</name>
</gene>
<dbReference type="EMBL" id="KZ825476">
    <property type="protein sequence ID" value="PYI34408.1"/>
    <property type="molecule type" value="Genomic_DNA"/>
</dbReference>
<sequence>MYLRAIHAESSIAYLHQLIRDNPLGSFTTAIQSASHPLLQTSHIPFVLDVPESPAATDASAEPTHLGTLRGHMAKQNPQAKALMEALAAHHTTQNSSGAVELPDEVLVLFNGPYHHYVTPKFYTETKPATGKVVPTWNYSAAQVYGKVRVFCDSKSDETGAYLQRQVEDLSREAETRIMGYEKPWAVADAPVNYVELLKKNIIGIEIRIERLQGKVKMSQEMGAGDREGVIRGFEALGGENGLGVARTVRERAELKEMKKKEREGVKEEQA</sequence>
<reference evidence="1 2" key="1">
    <citation type="submission" date="2018-02" db="EMBL/GenBank/DDBJ databases">
        <title>The genomes of Aspergillus section Nigri reveals drivers in fungal speciation.</title>
        <authorList>
            <consortium name="DOE Joint Genome Institute"/>
            <person name="Vesth T.C."/>
            <person name="Nybo J."/>
            <person name="Theobald S."/>
            <person name="Brandl J."/>
            <person name="Frisvad J.C."/>
            <person name="Nielsen K.F."/>
            <person name="Lyhne E.K."/>
            <person name="Kogle M.E."/>
            <person name="Kuo A."/>
            <person name="Riley R."/>
            <person name="Clum A."/>
            <person name="Nolan M."/>
            <person name="Lipzen A."/>
            <person name="Salamov A."/>
            <person name="Henrissat B."/>
            <person name="Wiebenga A."/>
            <person name="De vries R.P."/>
            <person name="Grigoriev I.V."/>
            <person name="Mortensen U.H."/>
            <person name="Andersen M.R."/>
            <person name="Baker S.E."/>
        </authorList>
    </citation>
    <scope>NUCLEOTIDE SEQUENCE [LARGE SCALE GENOMIC DNA]</scope>
    <source>
        <strain evidence="1 2">CBS 114.80</strain>
    </source>
</reference>
<dbReference type="Proteomes" id="UP000248817">
    <property type="component" value="Unassembled WGS sequence"/>
</dbReference>
<proteinExistence type="predicted"/>
<dbReference type="PANTHER" id="PTHR35802">
    <property type="entry name" value="PROTEASE SYNTHASE AND SPORULATION PROTEIN PAI 2"/>
    <property type="match status" value="1"/>
</dbReference>
<dbReference type="PANTHER" id="PTHR35802:SF1">
    <property type="entry name" value="PROTEASE SYNTHASE AND SPORULATION PROTEIN PAI 2"/>
    <property type="match status" value="1"/>
</dbReference>